<gene>
    <name evidence="6" type="ORF">OXX778_LOCUS18001</name>
</gene>
<dbReference type="AlphaFoldDB" id="A0A814J7N5"/>
<dbReference type="GO" id="GO:0005634">
    <property type="term" value="C:nucleus"/>
    <property type="evidence" value="ECO:0007669"/>
    <property type="project" value="UniProtKB-SubCell"/>
</dbReference>
<dbReference type="GO" id="GO:0003677">
    <property type="term" value="F:DNA binding"/>
    <property type="evidence" value="ECO:0007669"/>
    <property type="project" value="UniProtKB-KW"/>
</dbReference>
<evidence type="ECO:0000256" key="2">
    <source>
        <dbReference type="ARBA" id="ARBA00023125"/>
    </source>
</evidence>
<feature type="region of interest" description="Disordered" evidence="4">
    <location>
        <begin position="495"/>
        <end position="545"/>
    </location>
</feature>
<evidence type="ECO:0000313" key="7">
    <source>
        <dbReference type="Proteomes" id="UP000663879"/>
    </source>
</evidence>
<evidence type="ECO:0000313" key="6">
    <source>
        <dbReference type="EMBL" id="CAF1033727.1"/>
    </source>
</evidence>
<dbReference type="Pfam" id="PF03184">
    <property type="entry name" value="DDE_1"/>
    <property type="match status" value="1"/>
</dbReference>
<dbReference type="PANTHER" id="PTHR19303">
    <property type="entry name" value="TRANSPOSON"/>
    <property type="match status" value="1"/>
</dbReference>
<dbReference type="SUPFAM" id="SSF46689">
    <property type="entry name" value="Homeodomain-like"/>
    <property type="match status" value="2"/>
</dbReference>
<accession>A0A814J7N5</accession>
<feature type="domain" description="HTH CENPB-type" evidence="5">
    <location>
        <begin position="66"/>
        <end position="143"/>
    </location>
</feature>
<evidence type="ECO:0000256" key="1">
    <source>
        <dbReference type="ARBA" id="ARBA00004123"/>
    </source>
</evidence>
<comment type="caution">
    <text evidence="6">The sequence shown here is derived from an EMBL/GenBank/DDBJ whole genome shotgun (WGS) entry which is preliminary data.</text>
</comment>
<evidence type="ECO:0000259" key="5">
    <source>
        <dbReference type="PROSITE" id="PS51253"/>
    </source>
</evidence>
<organism evidence="6 7">
    <name type="scientific">Brachionus calyciflorus</name>
    <dbReference type="NCBI Taxonomy" id="104777"/>
    <lineage>
        <taxon>Eukaryota</taxon>
        <taxon>Metazoa</taxon>
        <taxon>Spiralia</taxon>
        <taxon>Gnathifera</taxon>
        <taxon>Rotifera</taxon>
        <taxon>Eurotatoria</taxon>
        <taxon>Monogononta</taxon>
        <taxon>Pseudotrocha</taxon>
        <taxon>Ploima</taxon>
        <taxon>Brachionidae</taxon>
        <taxon>Brachionus</taxon>
    </lineage>
</organism>
<comment type="subcellular location">
    <subcellularLocation>
        <location evidence="1">Nucleus</location>
    </subcellularLocation>
</comment>
<dbReference type="Proteomes" id="UP000663879">
    <property type="component" value="Unassembled WGS sequence"/>
</dbReference>
<dbReference type="PROSITE" id="PS51253">
    <property type="entry name" value="HTH_CENPB"/>
    <property type="match status" value="1"/>
</dbReference>
<dbReference type="PANTHER" id="PTHR19303:SF73">
    <property type="entry name" value="PROTEIN PDC2"/>
    <property type="match status" value="1"/>
</dbReference>
<protein>
    <recommendedName>
        <fullName evidence="5">HTH CENPB-type domain-containing protein</fullName>
    </recommendedName>
</protein>
<feature type="region of interest" description="Disordered" evidence="4">
    <location>
        <begin position="398"/>
        <end position="430"/>
    </location>
</feature>
<sequence>MSEKIGRKRRKALTVQDKLDKIEIKQIQTITNEEIATKYGCDPSCISKILKNKEKYLKEADTRSTKKCRIQNGMFEIIDNAVYEWYKNARSHKLFLSQAILKQKAKEFFQLFEAKGHKFKKVFEASNGWLNRFQERFNLCSKKTCGESGSVNENDVQSGRDDLKDVIQNYPPNNIYNADETGLFYRLGPDRNIVHRDEEVKGYKKDKARTTCMLGTNASGTVLLLVDNCPAHTDVDDFGLKKIRVKFLPPNTTSVLQPLDAGIINSFKVKYRTQLIKDFIKTFDQNKKIEQINLDKAFDFISIAWSQVKAGFKHYYIVELVSAKYDSNKPLEGVNDTSDDDDDGIEIPKIDHDCGGIHFKNFINYYRRFDCATADEISFIKGNKKDFKKMNPETVEQEKIKNEQDNDFETKIESQPQDEAKSSLPEDKRRELIEVQEQELKKLLRIVADAKSPENDLDEKDELIFLRVYQSQLKFQLTQKDDLIKNLTEQLNNKKTVQFSENESVSRKDEEREESDKNDNEESDEEETSEVSEEENDDYQLNQSKIKPNRDFYKLTYITDQSMLLDNNNFDSTLTPQQNLDILFQNKD</sequence>
<keyword evidence="7" id="KW-1185">Reference proteome</keyword>
<keyword evidence="2" id="KW-0238">DNA-binding</keyword>
<dbReference type="InterPro" id="IPR007889">
    <property type="entry name" value="HTH_Psq"/>
</dbReference>
<evidence type="ECO:0000256" key="4">
    <source>
        <dbReference type="SAM" id="MobiDB-lite"/>
    </source>
</evidence>
<dbReference type="InterPro" id="IPR006600">
    <property type="entry name" value="HTH_CenpB_DNA-bd_dom"/>
</dbReference>
<keyword evidence="3" id="KW-0539">Nucleus</keyword>
<dbReference type="OrthoDB" id="125347at2759"/>
<dbReference type="InterPro" id="IPR050863">
    <property type="entry name" value="CenT-Element_Derived"/>
</dbReference>
<evidence type="ECO:0000256" key="3">
    <source>
        <dbReference type="ARBA" id="ARBA00023242"/>
    </source>
</evidence>
<dbReference type="SMART" id="SM00674">
    <property type="entry name" value="CENPB"/>
    <property type="match status" value="1"/>
</dbReference>
<proteinExistence type="predicted"/>
<name>A0A814J7N5_9BILA</name>
<dbReference type="InterPro" id="IPR009057">
    <property type="entry name" value="Homeodomain-like_sf"/>
</dbReference>
<feature type="compositionally biased region" description="Acidic residues" evidence="4">
    <location>
        <begin position="521"/>
        <end position="538"/>
    </location>
</feature>
<dbReference type="Pfam" id="PF03221">
    <property type="entry name" value="HTH_Tnp_Tc5"/>
    <property type="match status" value="1"/>
</dbReference>
<dbReference type="EMBL" id="CAJNOC010004795">
    <property type="protein sequence ID" value="CAF1033727.1"/>
    <property type="molecule type" value="Genomic_DNA"/>
</dbReference>
<reference evidence="6" key="1">
    <citation type="submission" date="2021-02" db="EMBL/GenBank/DDBJ databases">
        <authorList>
            <person name="Nowell W R."/>
        </authorList>
    </citation>
    <scope>NUCLEOTIDE SEQUENCE</scope>
    <source>
        <strain evidence="6">Ploen Becks lab</strain>
    </source>
</reference>
<dbReference type="Gene3D" id="1.10.10.60">
    <property type="entry name" value="Homeodomain-like"/>
    <property type="match status" value="2"/>
</dbReference>
<feature type="compositionally biased region" description="Basic and acidic residues" evidence="4">
    <location>
        <begin position="504"/>
        <end position="520"/>
    </location>
</feature>
<dbReference type="Pfam" id="PF04218">
    <property type="entry name" value="CENP-B_N"/>
    <property type="match status" value="1"/>
</dbReference>
<dbReference type="InterPro" id="IPR004875">
    <property type="entry name" value="DDE_SF_endonuclease_dom"/>
</dbReference>